<keyword evidence="1" id="KW-1133">Transmembrane helix</keyword>
<keyword evidence="1" id="KW-0812">Transmembrane</keyword>
<feature type="transmembrane region" description="Helical" evidence="1">
    <location>
        <begin position="240"/>
        <end position="261"/>
    </location>
</feature>
<dbReference type="PANTHER" id="PTHR45669">
    <property type="entry name" value="GLUTAREDOXIN DOMAIN-CONTAINING CYSTEINE-RICH PROTEIN CG12206-RELATED"/>
    <property type="match status" value="1"/>
</dbReference>
<sequence>MADISDHSATDKKSPSLLRSVTYHHWSRFPSSRLLADDDPTKPPKVVLYFTSLRGIRQTFEDCCSIRAILRGLRLAVDERDVSLHAAFRLELQAALNGRTFALPQVFVGDRWIGGAQEIRQMHEASELGRLLGEVARQDPAFVCHGCGGVRFVPCPTCSGSRKIFVEEEGRMRRCVECNENGLLFAIVCNLHFVHLHSYCKSANVFLIKAPILHMDSRHCFTHCEMEYKLSIQILRKYRYFTYTASILLAFPILFYLEAIFSDRGAQRSHLQNFIYLLEKALLLGLPITKGHSSRLYPLEQNLHFQEFQCLKVTSRTSSACLKEIGSSSSRKVKSTKSSYSIGLVEFRSSCTLLIFLGGGLVEELGEFLGFASFTVSNKDALFSFVIKLVSVCLWNE</sequence>
<reference evidence="3 4" key="1">
    <citation type="submission" date="2020-08" db="EMBL/GenBank/DDBJ databases">
        <title>Plant Genome Project.</title>
        <authorList>
            <person name="Zhang R.-G."/>
        </authorList>
    </citation>
    <scope>NUCLEOTIDE SEQUENCE [LARGE SCALE GENOMIC DNA]</scope>
    <source>
        <tissue evidence="3">Rhizome</tissue>
    </source>
</reference>
<proteinExistence type="predicted"/>
<dbReference type="InterPro" id="IPR036249">
    <property type="entry name" value="Thioredoxin-like_sf"/>
</dbReference>
<dbReference type="Gene3D" id="3.40.30.10">
    <property type="entry name" value="Glutaredoxin"/>
    <property type="match status" value="1"/>
</dbReference>
<accession>A0A8J5FTH0</accession>
<dbReference type="EMBL" id="JACMSC010000014">
    <property type="protein sequence ID" value="KAG6490151.1"/>
    <property type="molecule type" value="Genomic_DNA"/>
</dbReference>
<keyword evidence="4" id="KW-1185">Reference proteome</keyword>
<dbReference type="SUPFAM" id="SSF52833">
    <property type="entry name" value="Thioredoxin-like"/>
    <property type="match status" value="1"/>
</dbReference>
<dbReference type="Pfam" id="PF23733">
    <property type="entry name" value="GRXCR1-2_C"/>
    <property type="match status" value="1"/>
</dbReference>
<evidence type="ECO:0000259" key="2">
    <source>
        <dbReference type="Pfam" id="PF00462"/>
    </source>
</evidence>
<keyword evidence="1" id="KW-0472">Membrane</keyword>
<dbReference type="Proteomes" id="UP000734854">
    <property type="component" value="Unassembled WGS sequence"/>
</dbReference>
<protein>
    <recommendedName>
        <fullName evidence="2">Glutaredoxin domain-containing protein</fullName>
    </recommendedName>
</protein>
<gene>
    <name evidence="3" type="ORF">ZIOFF_051436</name>
</gene>
<dbReference type="CDD" id="cd03031">
    <property type="entry name" value="GRX_GRX_like"/>
    <property type="match status" value="1"/>
</dbReference>
<dbReference type="Pfam" id="PF00462">
    <property type="entry name" value="Glutaredoxin"/>
    <property type="match status" value="1"/>
</dbReference>
<dbReference type="InterPro" id="IPR002109">
    <property type="entry name" value="Glutaredoxin"/>
</dbReference>
<dbReference type="PROSITE" id="PS51354">
    <property type="entry name" value="GLUTAREDOXIN_2"/>
    <property type="match status" value="1"/>
</dbReference>
<evidence type="ECO:0000256" key="1">
    <source>
        <dbReference type="SAM" id="Phobius"/>
    </source>
</evidence>
<evidence type="ECO:0000313" key="3">
    <source>
        <dbReference type="EMBL" id="KAG6490151.1"/>
    </source>
</evidence>
<dbReference type="PANTHER" id="PTHR45669:SF60">
    <property type="entry name" value="GLUTAREDOXIN FAMILY PROTEIN, EXPRESSED"/>
    <property type="match status" value="1"/>
</dbReference>
<comment type="caution">
    <text evidence="3">The sequence shown here is derived from an EMBL/GenBank/DDBJ whole genome shotgun (WGS) entry which is preliminary data.</text>
</comment>
<organism evidence="3 4">
    <name type="scientific">Zingiber officinale</name>
    <name type="common">Ginger</name>
    <name type="synonym">Amomum zingiber</name>
    <dbReference type="NCBI Taxonomy" id="94328"/>
    <lineage>
        <taxon>Eukaryota</taxon>
        <taxon>Viridiplantae</taxon>
        <taxon>Streptophyta</taxon>
        <taxon>Embryophyta</taxon>
        <taxon>Tracheophyta</taxon>
        <taxon>Spermatophyta</taxon>
        <taxon>Magnoliopsida</taxon>
        <taxon>Liliopsida</taxon>
        <taxon>Zingiberales</taxon>
        <taxon>Zingiberaceae</taxon>
        <taxon>Zingiber</taxon>
    </lineage>
</organism>
<feature type="domain" description="Glutaredoxin" evidence="2">
    <location>
        <begin position="47"/>
        <end position="113"/>
    </location>
</feature>
<dbReference type="AlphaFoldDB" id="A0A8J5FTH0"/>
<evidence type="ECO:0000313" key="4">
    <source>
        <dbReference type="Proteomes" id="UP000734854"/>
    </source>
</evidence>
<name>A0A8J5FTH0_ZINOF</name>